<evidence type="ECO:0000256" key="2">
    <source>
        <dbReference type="ARBA" id="ARBA00008053"/>
    </source>
</evidence>
<dbReference type="PANTHER" id="PTHR35791">
    <property type="entry name" value="UPF0754 MEMBRANE PROTEIN YHEB"/>
    <property type="match status" value="1"/>
</dbReference>
<comment type="similarity">
    <text evidence="2">Belongs to the UPF0754 family.</text>
</comment>
<comment type="subcellular location">
    <subcellularLocation>
        <location evidence="1">Endomembrane system</location>
    </subcellularLocation>
</comment>
<gene>
    <name evidence="7" type="ORF">SAMN02746091_01778</name>
</gene>
<evidence type="ECO:0000256" key="3">
    <source>
        <dbReference type="ARBA" id="ARBA00022692"/>
    </source>
</evidence>
<dbReference type="Pfam" id="PF04286">
    <property type="entry name" value="DUF445"/>
    <property type="match status" value="1"/>
</dbReference>
<dbReference type="PANTHER" id="PTHR35791:SF1">
    <property type="entry name" value="UPF0754 MEMBRANE PROTEIN YHEB"/>
    <property type="match status" value="1"/>
</dbReference>
<feature type="transmembrane region" description="Helical" evidence="6">
    <location>
        <begin position="419"/>
        <end position="440"/>
    </location>
</feature>
<evidence type="ECO:0000256" key="6">
    <source>
        <dbReference type="SAM" id="Phobius"/>
    </source>
</evidence>
<evidence type="ECO:0000313" key="7">
    <source>
        <dbReference type="EMBL" id="SHF10687.1"/>
    </source>
</evidence>
<feature type="transmembrane region" description="Helical" evidence="6">
    <location>
        <begin position="6"/>
        <end position="26"/>
    </location>
</feature>
<keyword evidence="5 6" id="KW-0472">Membrane</keyword>
<keyword evidence="8" id="KW-1185">Reference proteome</keyword>
<dbReference type="AlphaFoldDB" id="A0A1M4YYQ4"/>
<keyword evidence="4 6" id="KW-1133">Transmembrane helix</keyword>
<dbReference type="InterPro" id="IPR007383">
    <property type="entry name" value="DUF445"/>
</dbReference>
<keyword evidence="3 6" id="KW-0812">Transmembrane</keyword>
<proteinExistence type="inferred from homology"/>
<evidence type="ECO:0000256" key="5">
    <source>
        <dbReference type="ARBA" id="ARBA00023136"/>
    </source>
</evidence>
<organism evidence="7 8">
    <name type="scientific">Caloramator proteoclasticus DSM 10124</name>
    <dbReference type="NCBI Taxonomy" id="1121262"/>
    <lineage>
        <taxon>Bacteria</taxon>
        <taxon>Bacillati</taxon>
        <taxon>Bacillota</taxon>
        <taxon>Clostridia</taxon>
        <taxon>Eubacteriales</taxon>
        <taxon>Clostridiaceae</taxon>
        <taxon>Caloramator</taxon>
    </lineage>
</organism>
<dbReference type="RefSeq" id="WP_073249126.1">
    <property type="nucleotide sequence ID" value="NZ_FQVG01000035.1"/>
</dbReference>
<evidence type="ECO:0000256" key="4">
    <source>
        <dbReference type="ARBA" id="ARBA00022989"/>
    </source>
</evidence>
<dbReference type="Proteomes" id="UP000184423">
    <property type="component" value="Unassembled WGS sequence"/>
</dbReference>
<evidence type="ECO:0000256" key="1">
    <source>
        <dbReference type="ARBA" id="ARBA00004308"/>
    </source>
</evidence>
<protein>
    <submittedName>
        <fullName evidence="7">Uncharacterized membrane protein YheB, UPF0754 family</fullName>
    </submittedName>
</protein>
<dbReference type="EMBL" id="FQVG01000035">
    <property type="protein sequence ID" value="SHF10687.1"/>
    <property type="molecule type" value="Genomic_DNA"/>
</dbReference>
<accession>A0A1M4YYQ4</accession>
<sequence length="443" mass="49836">MKFLIPMIVGALIGYITNYLAIKMLFRPHYEKRIFGIKIPFTPGLIPKEKDRIAKSVGEAVGTHLLSTDVFVDALCSNQVKEQVVEWLKNRFYSLKNSSRKVCDLLNILGDKRDKVIDNLKNSFTGFIVEYIKKDNNRILELINEQINLKETLLSILDSVDVKLKIKDIVNNVSQSNQALKEVIPSSLDGSIKIYIYSNKDKIAKGLLEALSKENVREKISHSAAKMVENTLGKFAAMFLSPELIGEKIISSLQGYISSEENHHDIAMMVIALYEKLTETKVNDIFMSFSDDSKEDIAEKLSNAINSYVKDLVYGFNIEEALTKMAYNDELYKVVNMAVSYIVDSFMNIEISNLLSNIQEDELDAAFNALDGMFEEFIRDKASRIIGLIDVSKLVEDRINSFDVAFAEKIILEVASKELSAITWLGALLGAIMGIISPLLQTL</sequence>
<dbReference type="GO" id="GO:0012505">
    <property type="term" value="C:endomembrane system"/>
    <property type="evidence" value="ECO:0007669"/>
    <property type="project" value="UniProtKB-SubCell"/>
</dbReference>
<evidence type="ECO:0000313" key="8">
    <source>
        <dbReference type="Proteomes" id="UP000184423"/>
    </source>
</evidence>
<name>A0A1M4YYQ4_9CLOT</name>
<reference evidence="8" key="1">
    <citation type="submission" date="2016-11" db="EMBL/GenBank/DDBJ databases">
        <authorList>
            <person name="Varghese N."/>
            <person name="Submissions S."/>
        </authorList>
    </citation>
    <scope>NUCLEOTIDE SEQUENCE [LARGE SCALE GENOMIC DNA]</scope>
    <source>
        <strain evidence="8">DSM 10124</strain>
    </source>
</reference>